<dbReference type="PROSITE" id="PS50109">
    <property type="entry name" value="HIS_KIN"/>
    <property type="match status" value="1"/>
</dbReference>
<evidence type="ECO:0000259" key="12">
    <source>
        <dbReference type="PROSITE" id="PS50109"/>
    </source>
</evidence>
<dbReference type="SUPFAM" id="SSF47384">
    <property type="entry name" value="Homodimeric domain of signal transducing histidine kinase"/>
    <property type="match status" value="1"/>
</dbReference>
<evidence type="ECO:0000256" key="10">
    <source>
        <dbReference type="SAM" id="Phobius"/>
    </source>
</evidence>
<feature type="transmembrane region" description="Helical" evidence="10">
    <location>
        <begin position="392"/>
        <end position="414"/>
    </location>
</feature>
<evidence type="ECO:0000256" key="6">
    <source>
        <dbReference type="ARBA" id="ARBA00022777"/>
    </source>
</evidence>
<dbReference type="InterPro" id="IPR003661">
    <property type="entry name" value="HisK_dim/P_dom"/>
</dbReference>
<evidence type="ECO:0000256" key="11">
    <source>
        <dbReference type="SAM" id="SignalP"/>
    </source>
</evidence>
<dbReference type="Gene3D" id="3.30.565.10">
    <property type="entry name" value="Histidine kinase-like ATPase, C-terminal domain"/>
    <property type="match status" value="1"/>
</dbReference>
<feature type="domain" description="Histidine kinase" evidence="12">
    <location>
        <begin position="457"/>
        <end position="670"/>
    </location>
</feature>
<dbReference type="InterPro" id="IPR005467">
    <property type="entry name" value="His_kinase_dom"/>
</dbReference>
<keyword evidence="14" id="KW-1185">Reference proteome</keyword>
<keyword evidence="6" id="KW-0418">Kinase</keyword>
<evidence type="ECO:0000256" key="4">
    <source>
        <dbReference type="ARBA" id="ARBA00022679"/>
    </source>
</evidence>
<dbReference type="CDD" id="cd00082">
    <property type="entry name" value="HisKA"/>
    <property type="match status" value="1"/>
</dbReference>
<evidence type="ECO:0000256" key="1">
    <source>
        <dbReference type="ARBA" id="ARBA00000085"/>
    </source>
</evidence>
<dbReference type="EC" id="2.7.13.3" evidence="2"/>
<keyword evidence="10" id="KW-0812">Transmembrane</keyword>
<dbReference type="InterPro" id="IPR004358">
    <property type="entry name" value="Sig_transdc_His_kin-like_C"/>
</dbReference>
<feature type="coiled-coil region" evidence="9">
    <location>
        <begin position="414"/>
        <end position="448"/>
    </location>
</feature>
<feature type="chain" id="PRO_5004506152" description="histidine kinase" evidence="11">
    <location>
        <begin position="39"/>
        <end position="727"/>
    </location>
</feature>
<dbReference type="EMBL" id="ATCF01000021">
    <property type="protein sequence ID" value="EPD98721.1"/>
    <property type="molecule type" value="Genomic_DNA"/>
</dbReference>
<dbReference type="STRING" id="1203554.HMPREF1476_01463"/>
<accession>S3BE98</accession>
<dbReference type="PRINTS" id="PR00344">
    <property type="entry name" value="BCTRLSENSOR"/>
</dbReference>
<evidence type="ECO:0000256" key="7">
    <source>
        <dbReference type="ARBA" id="ARBA00022840"/>
    </source>
</evidence>
<keyword evidence="3" id="KW-0597">Phosphoprotein</keyword>
<dbReference type="GO" id="GO:0005524">
    <property type="term" value="F:ATP binding"/>
    <property type="evidence" value="ECO:0007669"/>
    <property type="project" value="UniProtKB-KW"/>
</dbReference>
<gene>
    <name evidence="13" type="ORF">HMPREF1476_01463</name>
</gene>
<dbReference type="Pfam" id="PF12974">
    <property type="entry name" value="Phosphonate-bd"/>
    <property type="match status" value="1"/>
</dbReference>
<keyword evidence="7" id="KW-0067">ATP-binding</keyword>
<evidence type="ECO:0000256" key="3">
    <source>
        <dbReference type="ARBA" id="ARBA00022553"/>
    </source>
</evidence>
<keyword evidence="10" id="KW-0472">Membrane</keyword>
<name>S3BE98_9BURK</name>
<keyword evidence="8" id="KW-0902">Two-component regulatory system</keyword>
<dbReference type="SMART" id="SM00387">
    <property type="entry name" value="HATPase_c"/>
    <property type="match status" value="1"/>
</dbReference>
<organism evidence="13 14">
    <name type="scientific">Sutterella wadsworthensis HGA0223</name>
    <dbReference type="NCBI Taxonomy" id="1203554"/>
    <lineage>
        <taxon>Bacteria</taxon>
        <taxon>Pseudomonadati</taxon>
        <taxon>Pseudomonadota</taxon>
        <taxon>Betaproteobacteria</taxon>
        <taxon>Burkholderiales</taxon>
        <taxon>Sutterellaceae</taxon>
        <taxon>Sutterella</taxon>
    </lineage>
</organism>
<evidence type="ECO:0000256" key="9">
    <source>
        <dbReference type="SAM" id="Coils"/>
    </source>
</evidence>
<proteinExistence type="predicted"/>
<comment type="catalytic activity">
    <reaction evidence="1">
        <text>ATP + protein L-histidine = ADP + protein N-phospho-L-histidine.</text>
        <dbReference type="EC" id="2.7.13.3"/>
    </reaction>
</comment>
<dbReference type="GO" id="GO:0000155">
    <property type="term" value="F:phosphorelay sensor kinase activity"/>
    <property type="evidence" value="ECO:0007669"/>
    <property type="project" value="InterPro"/>
</dbReference>
<feature type="signal peptide" evidence="11">
    <location>
        <begin position="1"/>
        <end position="38"/>
    </location>
</feature>
<evidence type="ECO:0000313" key="13">
    <source>
        <dbReference type="EMBL" id="EPD98721.1"/>
    </source>
</evidence>
<dbReference type="InterPro" id="IPR003594">
    <property type="entry name" value="HATPase_dom"/>
</dbReference>
<dbReference type="Proteomes" id="UP000014400">
    <property type="component" value="Unassembled WGS sequence"/>
</dbReference>
<dbReference type="PANTHER" id="PTHR43065:SF10">
    <property type="entry name" value="PEROXIDE STRESS-ACTIVATED HISTIDINE KINASE MAK3"/>
    <property type="match status" value="1"/>
</dbReference>
<dbReference type="AlphaFoldDB" id="S3BE98"/>
<dbReference type="PATRIC" id="fig|1203554.3.peg.1536"/>
<dbReference type="Gene3D" id="3.40.190.10">
    <property type="entry name" value="Periplasmic binding protein-like II"/>
    <property type="match status" value="2"/>
</dbReference>
<dbReference type="InterPro" id="IPR036890">
    <property type="entry name" value="HATPase_C_sf"/>
</dbReference>
<keyword evidence="5" id="KW-0547">Nucleotide-binding</keyword>
<evidence type="ECO:0000256" key="2">
    <source>
        <dbReference type="ARBA" id="ARBA00012438"/>
    </source>
</evidence>
<keyword evidence="9" id="KW-0175">Coiled coil</keyword>
<dbReference type="Pfam" id="PF00512">
    <property type="entry name" value="HisKA"/>
    <property type="match status" value="1"/>
</dbReference>
<evidence type="ECO:0000256" key="8">
    <source>
        <dbReference type="ARBA" id="ARBA00023012"/>
    </source>
</evidence>
<dbReference type="eggNOG" id="COG4191">
    <property type="taxonomic scope" value="Bacteria"/>
</dbReference>
<sequence>MLLSFISSFLRIMTKIRRFPFFSAAAVLALTVPLSALADYPDLPPEPPRAASSFIGMGAATGTPSGDVAQAVKPVLRSLPVPTMVQSAPFNKSDLYAVPVTTNFPRPLKIGVQASLGLSSRAQWLRFTLEELKYVLGEANLEILWFDNRQLELGVKSRQLDFILADADEFALAQSTGYYEASASFLPNAAIRAEDAQAAVIFTRRGRESTAFSALANPSTTFAATSRDSLAGWDAAVVKLFQNGISRTDIEDRTTFYGWSSASVLHAVLSGAQTVGILPACELEKLENRGKVGITHDLSIFSPQRDDTLSCAHSTITYPSITVGVLRTLDPAWKKAVSTVLYAAASQRYGGEWALPAVNRTIYDLFYELKRGPYENLGSWNLNRFLRENAEFIAFALLAAFIIISYAVSLSVLVKRKTAQLRRALEEREMIEAEAVQSRQHIANLERTGIVGQMSTIIAHELKQPLAAIVNFAGSLNRRVQKGNYDEKAFGWALGEILDQAERANQIVNRVRAYAKHDYPPRTIVDLYGVIGNAITNFRRARQTAAEVIVRVNKHSMAEVDAWEIELAVLNLMKNAADAISGVEHPKIIVSLTPIDEKTWALSVEDNGPYITDEAFDNLFKPLQTTKGADGMGLGLSIIASIAERHAGRCTVERAGAQGLRFTLVLPRIVGGNEPDLAEDGLPPKMTVYKEGELASARGADDFRIENAKPKTRAATMDPNNTNVSGI</sequence>
<dbReference type="SMART" id="SM00388">
    <property type="entry name" value="HisKA"/>
    <property type="match status" value="1"/>
</dbReference>
<keyword evidence="10" id="KW-1133">Transmembrane helix</keyword>
<dbReference type="Gene3D" id="1.10.287.130">
    <property type="match status" value="1"/>
</dbReference>
<reference evidence="13 14" key="1">
    <citation type="submission" date="2013-04" db="EMBL/GenBank/DDBJ databases">
        <title>The Genome Sequence of Sutterella wadsworthensis HGA0223.</title>
        <authorList>
            <consortium name="The Broad Institute Genomics Platform"/>
            <person name="Earl A."/>
            <person name="Ward D."/>
            <person name="Feldgarden M."/>
            <person name="Gevers D."/>
            <person name="Schmidt T.M."/>
            <person name="Dover J."/>
            <person name="Dai D."/>
            <person name="Walker B."/>
            <person name="Young S."/>
            <person name="Zeng Q."/>
            <person name="Gargeya S."/>
            <person name="Fitzgerald M."/>
            <person name="Haas B."/>
            <person name="Abouelleil A."/>
            <person name="Allen A.W."/>
            <person name="Alvarado L."/>
            <person name="Arachchi H.M."/>
            <person name="Berlin A.M."/>
            <person name="Chapman S.B."/>
            <person name="Gainer-Dewar J."/>
            <person name="Goldberg J."/>
            <person name="Griggs A."/>
            <person name="Gujja S."/>
            <person name="Hansen M."/>
            <person name="Howarth C."/>
            <person name="Imamovic A."/>
            <person name="Ireland A."/>
            <person name="Larimer J."/>
            <person name="McCowan C."/>
            <person name="Murphy C."/>
            <person name="Pearson M."/>
            <person name="Poon T.W."/>
            <person name="Priest M."/>
            <person name="Roberts A."/>
            <person name="Saif S."/>
            <person name="Shea T."/>
            <person name="Sisk P."/>
            <person name="Sykes S."/>
            <person name="Wortman J."/>
            <person name="Nusbaum C."/>
            <person name="Birren B."/>
        </authorList>
    </citation>
    <scope>NUCLEOTIDE SEQUENCE [LARGE SCALE GENOMIC DNA]</scope>
    <source>
        <strain evidence="13 14">HGA0223</strain>
    </source>
</reference>
<keyword evidence="4" id="KW-0808">Transferase</keyword>
<dbReference type="InterPro" id="IPR036097">
    <property type="entry name" value="HisK_dim/P_sf"/>
</dbReference>
<evidence type="ECO:0000313" key="14">
    <source>
        <dbReference type="Proteomes" id="UP000014400"/>
    </source>
</evidence>
<dbReference type="Pfam" id="PF02518">
    <property type="entry name" value="HATPase_c"/>
    <property type="match status" value="1"/>
</dbReference>
<keyword evidence="11" id="KW-0732">Signal</keyword>
<dbReference type="HOGENOM" id="CLU_011260_2_0_4"/>
<evidence type="ECO:0000256" key="5">
    <source>
        <dbReference type="ARBA" id="ARBA00022741"/>
    </source>
</evidence>
<comment type="caution">
    <text evidence="13">The sequence shown here is derived from an EMBL/GenBank/DDBJ whole genome shotgun (WGS) entry which is preliminary data.</text>
</comment>
<dbReference type="SUPFAM" id="SSF55874">
    <property type="entry name" value="ATPase domain of HSP90 chaperone/DNA topoisomerase II/histidine kinase"/>
    <property type="match status" value="1"/>
</dbReference>
<protein>
    <recommendedName>
        <fullName evidence="2">histidine kinase</fullName>
        <ecNumber evidence="2">2.7.13.3</ecNumber>
    </recommendedName>
</protein>
<dbReference type="PANTHER" id="PTHR43065">
    <property type="entry name" value="SENSOR HISTIDINE KINASE"/>
    <property type="match status" value="1"/>
</dbReference>